<name>A0A8S4S1P6_9NEOP</name>
<keyword evidence="2" id="KW-1185">Reference proteome</keyword>
<evidence type="ECO:0000313" key="1">
    <source>
        <dbReference type="EMBL" id="CAH2244446.1"/>
    </source>
</evidence>
<sequence length="84" mass="8552">MVTVSRAEAGGHSSAFDAERVSGCVGGGGGARGAVPHGRARVRACGGAWRVAAASGGVTRYGTCAVRAARRVSRRRRDCRAAPR</sequence>
<dbReference type="EMBL" id="CAKXAJ010025826">
    <property type="protein sequence ID" value="CAH2244446.1"/>
    <property type="molecule type" value="Genomic_DNA"/>
</dbReference>
<accession>A0A8S4S1P6</accession>
<dbReference type="AlphaFoldDB" id="A0A8S4S1P6"/>
<organism evidence="1 2">
    <name type="scientific">Pararge aegeria aegeria</name>
    <dbReference type="NCBI Taxonomy" id="348720"/>
    <lineage>
        <taxon>Eukaryota</taxon>
        <taxon>Metazoa</taxon>
        <taxon>Ecdysozoa</taxon>
        <taxon>Arthropoda</taxon>
        <taxon>Hexapoda</taxon>
        <taxon>Insecta</taxon>
        <taxon>Pterygota</taxon>
        <taxon>Neoptera</taxon>
        <taxon>Endopterygota</taxon>
        <taxon>Lepidoptera</taxon>
        <taxon>Glossata</taxon>
        <taxon>Ditrysia</taxon>
        <taxon>Papilionoidea</taxon>
        <taxon>Nymphalidae</taxon>
        <taxon>Satyrinae</taxon>
        <taxon>Satyrini</taxon>
        <taxon>Parargina</taxon>
        <taxon>Pararge</taxon>
    </lineage>
</organism>
<reference evidence="1" key="1">
    <citation type="submission" date="2022-03" db="EMBL/GenBank/DDBJ databases">
        <authorList>
            <person name="Lindestad O."/>
        </authorList>
    </citation>
    <scope>NUCLEOTIDE SEQUENCE</scope>
</reference>
<protein>
    <submittedName>
        <fullName evidence="1">Jg1510 protein</fullName>
    </submittedName>
</protein>
<comment type="caution">
    <text evidence="1">The sequence shown here is derived from an EMBL/GenBank/DDBJ whole genome shotgun (WGS) entry which is preliminary data.</text>
</comment>
<dbReference type="Proteomes" id="UP000838756">
    <property type="component" value="Unassembled WGS sequence"/>
</dbReference>
<gene>
    <name evidence="1" type="primary">jg1510</name>
    <name evidence="1" type="ORF">PAEG_LOCUS20390</name>
</gene>
<evidence type="ECO:0000313" key="2">
    <source>
        <dbReference type="Proteomes" id="UP000838756"/>
    </source>
</evidence>
<proteinExistence type="predicted"/>